<accession>A0A0A9E7N9</accession>
<proteinExistence type="predicted"/>
<reference evidence="1" key="2">
    <citation type="journal article" date="2015" name="Data Brief">
        <title>Shoot transcriptome of the giant reed, Arundo donax.</title>
        <authorList>
            <person name="Barrero R.A."/>
            <person name="Guerrero F.D."/>
            <person name="Moolhuijzen P."/>
            <person name="Goolsby J.A."/>
            <person name="Tidwell J."/>
            <person name="Bellgard S.E."/>
            <person name="Bellgard M.I."/>
        </authorList>
    </citation>
    <scope>NUCLEOTIDE SEQUENCE</scope>
    <source>
        <tissue evidence="1">Shoot tissue taken approximately 20 cm above the soil surface</tissue>
    </source>
</reference>
<reference evidence="1" key="1">
    <citation type="submission" date="2014-09" db="EMBL/GenBank/DDBJ databases">
        <authorList>
            <person name="Magalhaes I.L.F."/>
            <person name="Oliveira U."/>
            <person name="Santos F.R."/>
            <person name="Vidigal T.H.D.A."/>
            <person name="Brescovit A.D."/>
            <person name="Santos A.J."/>
        </authorList>
    </citation>
    <scope>NUCLEOTIDE SEQUENCE</scope>
    <source>
        <tissue evidence="1">Shoot tissue taken approximately 20 cm above the soil surface</tissue>
    </source>
</reference>
<name>A0A0A9E7N9_ARUDO</name>
<organism evidence="1">
    <name type="scientific">Arundo donax</name>
    <name type="common">Giant reed</name>
    <name type="synonym">Donax arundinaceus</name>
    <dbReference type="NCBI Taxonomy" id="35708"/>
    <lineage>
        <taxon>Eukaryota</taxon>
        <taxon>Viridiplantae</taxon>
        <taxon>Streptophyta</taxon>
        <taxon>Embryophyta</taxon>
        <taxon>Tracheophyta</taxon>
        <taxon>Spermatophyta</taxon>
        <taxon>Magnoliopsida</taxon>
        <taxon>Liliopsida</taxon>
        <taxon>Poales</taxon>
        <taxon>Poaceae</taxon>
        <taxon>PACMAD clade</taxon>
        <taxon>Arundinoideae</taxon>
        <taxon>Arundineae</taxon>
        <taxon>Arundo</taxon>
    </lineage>
</organism>
<evidence type="ECO:0000313" key="1">
    <source>
        <dbReference type="EMBL" id="JAD96789.1"/>
    </source>
</evidence>
<dbReference type="EMBL" id="GBRH01201106">
    <property type="protein sequence ID" value="JAD96789.1"/>
    <property type="molecule type" value="Transcribed_RNA"/>
</dbReference>
<protein>
    <submittedName>
        <fullName evidence="1">Uncharacterized protein</fullName>
    </submittedName>
</protein>
<dbReference type="AlphaFoldDB" id="A0A0A9E7N9"/>
<sequence>MSNMSTTSDLISRKNSSTRTGHWALSGEVYTKDIQV</sequence>